<dbReference type="Proteomes" id="UP000320338">
    <property type="component" value="Unassembled WGS sequence"/>
</dbReference>
<protein>
    <recommendedName>
        <fullName evidence="2">Helix-turn-helix domain-containing protein</fullName>
    </recommendedName>
</protein>
<feature type="region of interest" description="Disordered" evidence="1">
    <location>
        <begin position="1"/>
        <end position="20"/>
    </location>
</feature>
<evidence type="ECO:0000313" key="4">
    <source>
        <dbReference type="Proteomes" id="UP000320338"/>
    </source>
</evidence>
<keyword evidence="4" id="KW-1185">Reference proteome</keyword>
<comment type="caution">
    <text evidence="3">The sequence shown here is derived from an EMBL/GenBank/DDBJ whole genome shotgun (WGS) entry which is preliminary data.</text>
</comment>
<dbReference type="Pfam" id="PF12728">
    <property type="entry name" value="HTH_17"/>
    <property type="match status" value="1"/>
</dbReference>
<organism evidence="3 4">
    <name type="scientific">Pseudonocardia hydrocarbonoxydans</name>
    <dbReference type="NCBI Taxonomy" id="76726"/>
    <lineage>
        <taxon>Bacteria</taxon>
        <taxon>Bacillati</taxon>
        <taxon>Actinomycetota</taxon>
        <taxon>Actinomycetes</taxon>
        <taxon>Pseudonocardiales</taxon>
        <taxon>Pseudonocardiaceae</taxon>
        <taxon>Pseudonocardia</taxon>
    </lineage>
</organism>
<dbReference type="OrthoDB" id="3389529at2"/>
<accession>A0A4Y3WIY5</accession>
<dbReference type="InterPro" id="IPR041657">
    <property type="entry name" value="HTH_17"/>
</dbReference>
<sequence length="94" mass="10339">MQPNETEKPRWTPTRAGRDARAVSTAPRFYSVAQVARIFGMSSMTVYRAIADGQFPALKVRGRLIVPAKIVDEMTEAAMAEGVVVDAASWVVER</sequence>
<reference evidence="3 4" key="1">
    <citation type="submission" date="2019-06" db="EMBL/GenBank/DDBJ databases">
        <title>Whole genome shotgun sequence of Pseudonocardia hydrocarbonoxydans NBRC 14498.</title>
        <authorList>
            <person name="Hosoyama A."/>
            <person name="Uohara A."/>
            <person name="Ohji S."/>
            <person name="Ichikawa N."/>
        </authorList>
    </citation>
    <scope>NUCLEOTIDE SEQUENCE [LARGE SCALE GENOMIC DNA]</scope>
    <source>
        <strain evidence="3 4">NBRC 14498</strain>
    </source>
</reference>
<feature type="domain" description="Helix-turn-helix" evidence="2">
    <location>
        <begin position="29"/>
        <end position="76"/>
    </location>
</feature>
<gene>
    <name evidence="3" type="ORF">PHY01_09880</name>
</gene>
<proteinExistence type="predicted"/>
<evidence type="ECO:0000256" key="1">
    <source>
        <dbReference type="SAM" id="MobiDB-lite"/>
    </source>
</evidence>
<dbReference type="AlphaFoldDB" id="A0A4Y3WIY5"/>
<dbReference type="EMBL" id="BJNG01000007">
    <property type="protein sequence ID" value="GEC18705.1"/>
    <property type="molecule type" value="Genomic_DNA"/>
</dbReference>
<evidence type="ECO:0000259" key="2">
    <source>
        <dbReference type="Pfam" id="PF12728"/>
    </source>
</evidence>
<evidence type="ECO:0000313" key="3">
    <source>
        <dbReference type="EMBL" id="GEC18705.1"/>
    </source>
</evidence>
<name>A0A4Y3WIY5_9PSEU</name>